<dbReference type="PANTHER" id="PTHR47456:SF6">
    <property type="entry name" value="SI:DKEY-31C13.1"/>
    <property type="match status" value="1"/>
</dbReference>
<protein>
    <submittedName>
        <fullName evidence="1">Uncharacterized protein</fullName>
    </submittedName>
</protein>
<dbReference type="EMBL" id="CAWYQH010000141">
    <property type="protein sequence ID" value="CAK8694912.1"/>
    <property type="molecule type" value="Genomic_DNA"/>
</dbReference>
<dbReference type="PANTHER" id="PTHR47456">
    <property type="entry name" value="PHD-TYPE DOMAIN-CONTAINING PROTEIN"/>
    <property type="match status" value="1"/>
</dbReference>
<name>A0ABP0GT44_CLALP</name>
<evidence type="ECO:0000313" key="2">
    <source>
        <dbReference type="Proteomes" id="UP001642483"/>
    </source>
</evidence>
<gene>
    <name evidence="1" type="ORF">CVLEPA_LOCUS28238</name>
</gene>
<organism evidence="1 2">
    <name type="scientific">Clavelina lepadiformis</name>
    <name type="common">Light-bulb sea squirt</name>
    <name type="synonym">Ascidia lepadiformis</name>
    <dbReference type="NCBI Taxonomy" id="159417"/>
    <lineage>
        <taxon>Eukaryota</taxon>
        <taxon>Metazoa</taxon>
        <taxon>Chordata</taxon>
        <taxon>Tunicata</taxon>
        <taxon>Ascidiacea</taxon>
        <taxon>Aplousobranchia</taxon>
        <taxon>Clavelinidae</taxon>
        <taxon>Clavelina</taxon>
    </lineage>
</organism>
<evidence type="ECO:0000313" key="1">
    <source>
        <dbReference type="EMBL" id="CAK8694912.1"/>
    </source>
</evidence>
<sequence>MIKTSTLQNMTFKNAIETCKYQWTTSYEKALEEVEKFQRNSLTKFISRKSYKCGVNGSKIYWDECTIPFIISRSHERECQHGKDWNKARNEQKRLSRFSMQLSDHHFSNKKKIVRSSKKVNCKAKVIMSEVVKFPEYQIMINSTSVTNYAKSQASKEIRKKLSECDVSLIRKHACRIRFPLAEEHTGHVLKEVATANEDREVTAIDDIASIMPSPTIQALQIENIESDKTTADHQKLCVSIAKIATKICNICYDVASVIKLSKAEAILKEVLDNLSERCKYDSGLEGKNGHNENCFRIKRKTFATTNLISTCDEIPRKRLKLNPSRGTAN</sequence>
<dbReference type="Pfam" id="PF15299">
    <property type="entry name" value="ALS2CR8"/>
    <property type="match status" value="1"/>
</dbReference>
<dbReference type="InterPro" id="IPR029309">
    <property type="entry name" value="CaRF"/>
</dbReference>
<reference evidence="1 2" key="1">
    <citation type="submission" date="2024-02" db="EMBL/GenBank/DDBJ databases">
        <authorList>
            <person name="Daric V."/>
            <person name="Darras S."/>
        </authorList>
    </citation>
    <scope>NUCLEOTIDE SEQUENCE [LARGE SCALE GENOMIC DNA]</scope>
</reference>
<dbReference type="Proteomes" id="UP001642483">
    <property type="component" value="Unassembled WGS sequence"/>
</dbReference>
<accession>A0ABP0GT44</accession>
<comment type="caution">
    <text evidence="1">The sequence shown here is derived from an EMBL/GenBank/DDBJ whole genome shotgun (WGS) entry which is preliminary data.</text>
</comment>
<proteinExistence type="predicted"/>
<keyword evidence="2" id="KW-1185">Reference proteome</keyword>